<keyword evidence="2" id="KW-1185">Reference proteome</keyword>
<dbReference type="RefSeq" id="WP_212191659.1">
    <property type="nucleotide sequence ID" value="NZ_JAGTAR010000021.1"/>
</dbReference>
<reference evidence="1" key="2">
    <citation type="submission" date="2021-04" db="EMBL/GenBank/DDBJ databases">
        <authorList>
            <person name="Zhang T."/>
            <person name="Zhang Y."/>
            <person name="Lu D."/>
            <person name="Zuo D."/>
            <person name="Du Z."/>
        </authorList>
    </citation>
    <scope>NUCLEOTIDE SEQUENCE</scope>
    <source>
        <strain evidence="1">JR1</strain>
    </source>
</reference>
<evidence type="ECO:0008006" key="3">
    <source>
        <dbReference type="Google" id="ProtNLM"/>
    </source>
</evidence>
<dbReference type="Proteomes" id="UP000679220">
    <property type="component" value="Unassembled WGS sequence"/>
</dbReference>
<dbReference type="AlphaFoldDB" id="A0A941F4I2"/>
<accession>A0A941F4I2</accession>
<protein>
    <recommendedName>
        <fullName evidence="3">HNH endonuclease</fullName>
    </recommendedName>
</protein>
<organism evidence="1 2">
    <name type="scientific">Carboxylicivirga sediminis</name>
    <dbReference type="NCBI Taxonomy" id="2006564"/>
    <lineage>
        <taxon>Bacteria</taxon>
        <taxon>Pseudomonadati</taxon>
        <taxon>Bacteroidota</taxon>
        <taxon>Bacteroidia</taxon>
        <taxon>Marinilabiliales</taxon>
        <taxon>Marinilabiliaceae</taxon>
        <taxon>Carboxylicivirga</taxon>
    </lineage>
</organism>
<proteinExistence type="predicted"/>
<evidence type="ECO:0000313" key="1">
    <source>
        <dbReference type="EMBL" id="MBR8536631.1"/>
    </source>
</evidence>
<gene>
    <name evidence="1" type="ORF">KDU71_13735</name>
</gene>
<evidence type="ECO:0000313" key="2">
    <source>
        <dbReference type="Proteomes" id="UP000679220"/>
    </source>
</evidence>
<comment type="caution">
    <text evidence="1">The sequence shown here is derived from an EMBL/GenBank/DDBJ whole genome shotgun (WGS) entry which is preliminary data.</text>
</comment>
<sequence length="345" mass="39237">MVKCKLCNAKDADKKGSHIVPHFLLKRIENIEGKTGRDYELGFTIEKLNAKSYFGRSVQPEKLEETYGEITDADIAKNKHPLIVDNIFCSECESRLATIESKYAETTKTTNTKDYESGVSSIIGLLFWASVIWRMSINGKSGVKLTEEQNEKLRQTLDCFLPDKIEEIDKKGINENGLVKSLSYKILRSCDCKDDDAKWLFFHPEFNNPLCLLIDEYVVCFSFDDNFKDIDSKDCLGINEMIKQAPINKIGSDSNEIVKPFDNVTYKKMASSLLKIIQEVYLGGLDEFFDMVHVASGGKGKTMPSELKTEIMAELTSEEKKTGRKFTQEEIKKSTMKVMKRYAPK</sequence>
<reference evidence="1" key="1">
    <citation type="journal article" date="2018" name="Int. J. Syst. Evol. Microbiol.">
        <title>Carboxylicivirga sediminis sp. nov., isolated from coastal sediment.</title>
        <authorList>
            <person name="Wang F.Q."/>
            <person name="Ren L.H."/>
            <person name="Zou R.J."/>
            <person name="Sun Y.Z."/>
            <person name="Liu X.J."/>
            <person name="Jiang F."/>
            <person name="Liu L.J."/>
        </authorList>
    </citation>
    <scope>NUCLEOTIDE SEQUENCE</scope>
    <source>
        <strain evidence="1">JR1</strain>
    </source>
</reference>
<name>A0A941F4I2_9BACT</name>
<dbReference type="EMBL" id="JAGTAR010000021">
    <property type="protein sequence ID" value="MBR8536631.1"/>
    <property type="molecule type" value="Genomic_DNA"/>
</dbReference>